<evidence type="ECO:0000256" key="1">
    <source>
        <dbReference type="SAM" id="MobiDB-lite"/>
    </source>
</evidence>
<organism evidence="2 3">
    <name type="scientific">Collybiopsis luxurians FD-317 M1</name>
    <dbReference type="NCBI Taxonomy" id="944289"/>
    <lineage>
        <taxon>Eukaryota</taxon>
        <taxon>Fungi</taxon>
        <taxon>Dikarya</taxon>
        <taxon>Basidiomycota</taxon>
        <taxon>Agaricomycotina</taxon>
        <taxon>Agaricomycetes</taxon>
        <taxon>Agaricomycetidae</taxon>
        <taxon>Agaricales</taxon>
        <taxon>Marasmiineae</taxon>
        <taxon>Omphalotaceae</taxon>
        <taxon>Collybiopsis</taxon>
        <taxon>Collybiopsis luxurians</taxon>
    </lineage>
</organism>
<dbReference type="HOGENOM" id="CLU_1768290_0_0_1"/>
<gene>
    <name evidence="2" type="ORF">GYMLUDRAFT_246065</name>
</gene>
<evidence type="ECO:0000313" key="2">
    <source>
        <dbReference type="EMBL" id="KIK58342.1"/>
    </source>
</evidence>
<name>A0A0D0CJ34_9AGAR</name>
<dbReference type="AlphaFoldDB" id="A0A0D0CJ34"/>
<keyword evidence="3" id="KW-1185">Reference proteome</keyword>
<feature type="compositionally biased region" description="Low complexity" evidence="1">
    <location>
        <begin position="72"/>
        <end position="86"/>
    </location>
</feature>
<proteinExistence type="predicted"/>
<feature type="region of interest" description="Disordered" evidence="1">
    <location>
        <begin position="65"/>
        <end position="93"/>
    </location>
</feature>
<dbReference type="Proteomes" id="UP000053593">
    <property type="component" value="Unassembled WGS sequence"/>
</dbReference>
<protein>
    <submittedName>
        <fullName evidence="2">Uncharacterized protein</fullName>
    </submittedName>
</protein>
<sequence length="147" mass="16351">MLQEELKKFIDTDLHASQGSLLRHEASLVGDKLNNVTDDEVQENFAPAEDALHLSLLPFSLPTSPPLPLPLPLSSSSPPSQLAPLPNEEDEDQKCCCTDTKSKQDPDNVFDVLVCIDTCFMQKHNRQKTQDSPRDHLDTVFIPESEA</sequence>
<reference evidence="2 3" key="1">
    <citation type="submission" date="2014-04" db="EMBL/GenBank/DDBJ databases">
        <title>Evolutionary Origins and Diversification of the Mycorrhizal Mutualists.</title>
        <authorList>
            <consortium name="DOE Joint Genome Institute"/>
            <consortium name="Mycorrhizal Genomics Consortium"/>
            <person name="Kohler A."/>
            <person name="Kuo A."/>
            <person name="Nagy L.G."/>
            <person name="Floudas D."/>
            <person name="Copeland A."/>
            <person name="Barry K.W."/>
            <person name="Cichocki N."/>
            <person name="Veneault-Fourrey C."/>
            <person name="LaButti K."/>
            <person name="Lindquist E.A."/>
            <person name="Lipzen A."/>
            <person name="Lundell T."/>
            <person name="Morin E."/>
            <person name="Murat C."/>
            <person name="Riley R."/>
            <person name="Ohm R."/>
            <person name="Sun H."/>
            <person name="Tunlid A."/>
            <person name="Henrissat B."/>
            <person name="Grigoriev I.V."/>
            <person name="Hibbett D.S."/>
            <person name="Martin F."/>
        </authorList>
    </citation>
    <scope>NUCLEOTIDE SEQUENCE [LARGE SCALE GENOMIC DNA]</scope>
    <source>
        <strain evidence="2 3">FD-317 M1</strain>
    </source>
</reference>
<dbReference type="EMBL" id="KN834785">
    <property type="protein sequence ID" value="KIK58342.1"/>
    <property type="molecule type" value="Genomic_DNA"/>
</dbReference>
<evidence type="ECO:0000313" key="3">
    <source>
        <dbReference type="Proteomes" id="UP000053593"/>
    </source>
</evidence>
<accession>A0A0D0CJ34</accession>